<feature type="transmembrane region" description="Helical" evidence="1">
    <location>
        <begin position="6"/>
        <end position="32"/>
    </location>
</feature>
<dbReference type="STRING" id="568899.SAMN05192534_12623"/>
<feature type="transmembrane region" description="Helical" evidence="1">
    <location>
        <begin position="335"/>
        <end position="356"/>
    </location>
</feature>
<keyword evidence="1" id="KW-0472">Membrane</keyword>
<feature type="transmembrane region" description="Helical" evidence="1">
    <location>
        <begin position="368"/>
        <end position="394"/>
    </location>
</feature>
<feature type="transmembrane region" description="Helical" evidence="1">
    <location>
        <begin position="162"/>
        <end position="182"/>
    </location>
</feature>
<protein>
    <submittedName>
        <fullName evidence="2">Permease family protein</fullName>
    </submittedName>
</protein>
<feature type="transmembrane region" description="Helical" evidence="1">
    <location>
        <begin position="307"/>
        <end position="329"/>
    </location>
</feature>
<keyword evidence="1" id="KW-1133">Transmembrane helix</keyword>
<gene>
    <name evidence="2" type="ORF">SAMN05192534_12623</name>
</gene>
<proteinExistence type="predicted"/>
<dbReference type="Proteomes" id="UP000199163">
    <property type="component" value="Unassembled WGS sequence"/>
</dbReference>
<dbReference type="SUPFAM" id="SSF81665">
    <property type="entry name" value="Calcium ATPase, transmembrane domain M"/>
    <property type="match status" value="1"/>
</dbReference>
<feature type="transmembrane region" description="Helical" evidence="1">
    <location>
        <begin position="133"/>
        <end position="150"/>
    </location>
</feature>
<feature type="transmembrane region" description="Helical" evidence="1">
    <location>
        <begin position="39"/>
        <end position="60"/>
    </location>
</feature>
<sequence length="413" mass="44418">MFAIGLAIVPILENVAGMSYEAALAISIIYLVTMLMGPLFGVPLVPGFITAGIPLFVIFLENFEPGPEAVQGIVALQITVAFIFLLFGITGLGKMIVTKLPNSLKAGILIGAGVAAVYGEIVEGGRLADTPVSLIIGALICLFVMFSQSFTRLYKTSKLAKVIGNFGIMSGISVAIIVGWISREYSAPTIEWGFVVPNFAEMWNYTPFVVGFPSIDIILMAVPTAFIAYIIAYGDIVVGTFLVDKAQKARPDEKIHLDLKNMHVLAFIRNMIHALLAPHPGLAGPIFTAGTATILERYKYGRKAMDSVYSGSISLIAAMLIATLLLPLVTLFQPVLPIALSLTLIITGYLCISIGFEQVTTQSERGVAGIMAIVLFTYGAAHALVAGFVLYFLIQKSNWLKEDTQEDDVKKVS</sequence>
<organism evidence="2 3">
    <name type="scientific">Alteribacillus persepolensis</name>
    <dbReference type="NCBI Taxonomy" id="568899"/>
    <lineage>
        <taxon>Bacteria</taxon>
        <taxon>Bacillati</taxon>
        <taxon>Bacillota</taxon>
        <taxon>Bacilli</taxon>
        <taxon>Bacillales</taxon>
        <taxon>Bacillaceae</taxon>
        <taxon>Alteribacillus</taxon>
    </lineage>
</organism>
<keyword evidence="1" id="KW-0812">Transmembrane</keyword>
<evidence type="ECO:0000313" key="2">
    <source>
        <dbReference type="EMBL" id="SDI22516.1"/>
    </source>
</evidence>
<feature type="transmembrane region" description="Helical" evidence="1">
    <location>
        <begin position="217"/>
        <end position="243"/>
    </location>
</feature>
<reference evidence="2 3" key="1">
    <citation type="submission" date="2016-10" db="EMBL/GenBank/DDBJ databases">
        <authorList>
            <person name="de Groot N.N."/>
        </authorList>
    </citation>
    <scope>NUCLEOTIDE SEQUENCE [LARGE SCALE GENOMIC DNA]</scope>
    <source>
        <strain evidence="2 3">DSM 21632</strain>
    </source>
</reference>
<dbReference type="EMBL" id="FNDK01000026">
    <property type="protein sequence ID" value="SDI22516.1"/>
    <property type="molecule type" value="Genomic_DNA"/>
</dbReference>
<name>A0A1G8IUG6_9BACI</name>
<accession>A0A1G8IUG6</accession>
<dbReference type="RefSeq" id="WP_245705290.1">
    <property type="nucleotide sequence ID" value="NZ_FNDK01000026.1"/>
</dbReference>
<feature type="transmembrane region" description="Helical" evidence="1">
    <location>
        <begin position="104"/>
        <end position="121"/>
    </location>
</feature>
<feature type="transmembrane region" description="Helical" evidence="1">
    <location>
        <begin position="72"/>
        <end position="92"/>
    </location>
</feature>
<evidence type="ECO:0000256" key="1">
    <source>
        <dbReference type="SAM" id="Phobius"/>
    </source>
</evidence>
<evidence type="ECO:0000313" key="3">
    <source>
        <dbReference type="Proteomes" id="UP000199163"/>
    </source>
</evidence>
<dbReference type="InterPro" id="IPR023298">
    <property type="entry name" value="ATPase_P-typ_TM_dom_sf"/>
</dbReference>
<dbReference type="AlphaFoldDB" id="A0A1G8IUG6"/>
<keyword evidence="3" id="KW-1185">Reference proteome</keyword>